<keyword evidence="2" id="KW-0812">Transmembrane</keyword>
<evidence type="ECO:0000256" key="1">
    <source>
        <dbReference type="SAM" id="Coils"/>
    </source>
</evidence>
<keyword evidence="2" id="KW-1133">Transmembrane helix</keyword>
<organism evidence="3">
    <name type="scientific">seawater metagenome</name>
    <dbReference type="NCBI Taxonomy" id="1561972"/>
    <lineage>
        <taxon>unclassified sequences</taxon>
        <taxon>metagenomes</taxon>
        <taxon>ecological metagenomes</taxon>
    </lineage>
</organism>
<sequence>MEYTLENLDKAVFYYLSINKESPKTVNQIFHGLTDQEIVPELKERKSHSINVIKVKSLCHLMDDKYKPIHKIFDKGTLHLVYSDKEVNDILIDNNLEVEDSENEVDYDEVIKDLAHNPQTYPYIQINDTLDGKNTAFHMCCKIDDSKYLKSLLENYEVDMDIRNGDNLKGLDIVKQNNFGDHIILIKDHYYNRIITNLKNVNQKLQTEYAMQTDQADFLRRENIKKSNYLITMWTLMICSYLLIKTYLDSLLNLIELKWTPNSELVTFIISGIMLQSFFSTNVLRNISIWNCIFLLITFILCFKNDLQYIYLKYMGDENFYDYWIIHDKIDL</sequence>
<name>A0A5E8CHG0_9ZZZZ</name>
<dbReference type="SUPFAM" id="SSF48403">
    <property type="entry name" value="Ankyrin repeat"/>
    <property type="match status" value="1"/>
</dbReference>
<dbReference type="AlphaFoldDB" id="A0A5E8CHG0"/>
<gene>
    <name evidence="3" type="ORF">CPAV1605_386</name>
</gene>
<feature type="coiled-coil region" evidence="1">
    <location>
        <begin position="195"/>
        <end position="222"/>
    </location>
</feature>
<accession>A0A5E8CHG0</accession>
<keyword evidence="2" id="KW-0472">Membrane</keyword>
<dbReference type="EMBL" id="CABVLZ010000002">
    <property type="protein sequence ID" value="VVU94661.1"/>
    <property type="molecule type" value="Genomic_DNA"/>
</dbReference>
<reference evidence="3" key="1">
    <citation type="submission" date="2019-09" db="EMBL/GenBank/DDBJ databases">
        <authorList>
            <person name="Needham M D."/>
        </authorList>
    </citation>
    <scope>NUCLEOTIDE SEQUENCE</scope>
</reference>
<feature type="transmembrane region" description="Helical" evidence="2">
    <location>
        <begin position="283"/>
        <end position="303"/>
    </location>
</feature>
<keyword evidence="1" id="KW-0175">Coiled coil</keyword>
<evidence type="ECO:0000313" key="3">
    <source>
        <dbReference type="EMBL" id="VVU94661.1"/>
    </source>
</evidence>
<dbReference type="InterPro" id="IPR036770">
    <property type="entry name" value="Ankyrin_rpt-contain_sf"/>
</dbReference>
<feature type="transmembrane region" description="Helical" evidence="2">
    <location>
        <begin position="229"/>
        <end position="248"/>
    </location>
</feature>
<evidence type="ECO:0000256" key="2">
    <source>
        <dbReference type="SAM" id="Phobius"/>
    </source>
</evidence>
<protein>
    <submittedName>
        <fullName evidence="3">Uncharacterized protein</fullName>
    </submittedName>
</protein>
<proteinExistence type="predicted"/>